<dbReference type="InParanoid" id="B0DU38"/>
<dbReference type="HOGENOM" id="CLU_023805_2_0_1"/>
<evidence type="ECO:0000313" key="2">
    <source>
        <dbReference type="EMBL" id="EDR01836.1"/>
    </source>
</evidence>
<dbReference type="OrthoDB" id="391988at2759"/>
<reference evidence="2 3" key="1">
    <citation type="journal article" date="2008" name="Nature">
        <title>The genome of Laccaria bicolor provides insights into mycorrhizal symbiosis.</title>
        <authorList>
            <person name="Martin F."/>
            <person name="Aerts A."/>
            <person name="Ahren D."/>
            <person name="Brun A."/>
            <person name="Danchin E.G.J."/>
            <person name="Duchaussoy F."/>
            <person name="Gibon J."/>
            <person name="Kohler A."/>
            <person name="Lindquist E."/>
            <person name="Pereda V."/>
            <person name="Salamov A."/>
            <person name="Shapiro H.J."/>
            <person name="Wuyts J."/>
            <person name="Blaudez D."/>
            <person name="Buee M."/>
            <person name="Brokstein P."/>
            <person name="Canbaeck B."/>
            <person name="Cohen D."/>
            <person name="Courty P.E."/>
            <person name="Coutinho P.M."/>
            <person name="Delaruelle C."/>
            <person name="Detter J.C."/>
            <person name="Deveau A."/>
            <person name="DiFazio S."/>
            <person name="Duplessis S."/>
            <person name="Fraissinet-Tachet L."/>
            <person name="Lucic E."/>
            <person name="Frey-Klett P."/>
            <person name="Fourrey C."/>
            <person name="Feussner I."/>
            <person name="Gay G."/>
            <person name="Grimwood J."/>
            <person name="Hoegger P.J."/>
            <person name="Jain P."/>
            <person name="Kilaru S."/>
            <person name="Labbe J."/>
            <person name="Lin Y.C."/>
            <person name="Legue V."/>
            <person name="Le Tacon F."/>
            <person name="Marmeisse R."/>
            <person name="Melayah D."/>
            <person name="Montanini B."/>
            <person name="Muratet M."/>
            <person name="Nehls U."/>
            <person name="Niculita-Hirzel H."/>
            <person name="Oudot-Le Secq M.P."/>
            <person name="Peter M."/>
            <person name="Quesneville H."/>
            <person name="Rajashekar B."/>
            <person name="Reich M."/>
            <person name="Rouhier N."/>
            <person name="Schmutz J."/>
            <person name="Yin T."/>
            <person name="Chalot M."/>
            <person name="Henrissat B."/>
            <person name="Kuees U."/>
            <person name="Lucas S."/>
            <person name="Van de Peer Y."/>
            <person name="Podila G.K."/>
            <person name="Polle A."/>
            <person name="Pukkila P.J."/>
            <person name="Richardson P.M."/>
            <person name="Rouze P."/>
            <person name="Sanders I.R."/>
            <person name="Stajich J.E."/>
            <person name="Tunlid A."/>
            <person name="Tuskan G."/>
            <person name="Grigoriev I.V."/>
        </authorList>
    </citation>
    <scope>NUCLEOTIDE SEQUENCE [LARGE SCALE GENOMIC DNA]</scope>
    <source>
        <strain evidence="3">S238N-H82 / ATCC MYA-4686</strain>
    </source>
</reference>
<gene>
    <name evidence="2" type="ORF">LACBIDRAFT_332862</name>
</gene>
<feature type="transmembrane region" description="Helical" evidence="1">
    <location>
        <begin position="617"/>
        <end position="650"/>
    </location>
</feature>
<evidence type="ECO:0000256" key="1">
    <source>
        <dbReference type="SAM" id="Phobius"/>
    </source>
</evidence>
<evidence type="ECO:0000313" key="3">
    <source>
        <dbReference type="Proteomes" id="UP000001194"/>
    </source>
</evidence>
<protein>
    <submittedName>
        <fullName evidence="2">Predicted protein</fullName>
    </submittedName>
</protein>
<keyword evidence="1" id="KW-1133">Transmembrane helix</keyword>
<dbReference type="KEGG" id="lbc:LACBIDRAFT_332862"/>
<sequence>MTNLTTKVLSHTQIDYLFSSPAKERKLGFHYLVQEEPKGFKGRLEDLRNLGDGSYRDCYCYSVEECEAPHTTVFQPFTTAGAKLHRVALAYGIIRFAEQRVLAPGTSTCSTATTFAGMNHVDAHLHDNFGLLSPRSTFATGASISYLGVAPHKFLTCSYKVISHPSQSQCETRGGAHMVSLDLRFLIFPFSLTSNPQRANSRGLYGFNVASSSLFISTDSINQLLLLKRSQSLPMPRVKRVPSAKHLPFTKPTMSTATGSSTGSLSIEITEICVESQHILKSVQLSIGSFERESPCLLNAKTHNFELSSPCQLSPLEPLYLQVRFRGLFRAASKSKIPLDELRSKPIRREPPTTGDLQPTTDELFKLVERFRVLVISKVALLYLYSQVLAHSLFLQSGVGKSSLINECFGVKDATVAHSEAGVSNINTPIIASENGRFVLHDSQGFEHGEGENFQKVVDFLKACKKMSNVRDQVHAVWLCFPVSLSKGDRLFEARVEELFRMKSKGELGPAQFQEFLCHRPTRESSCKDRCGDCGWEEAYESFSYWMGLVASVNFPGKTIEECLQVLHTDIVEVWNIQDGCGYLESKELKKLMIELVGNQYDEPSDPNTIFPRAYSLLGGLTALIGGLTAPAAPIVIPIVASLFLAKWIFNVGLMLQRLMAYIVDFTIIMQIIFGLLVNAHLHLSRRLIKLAFKAYSISDERSKVHKDIKEHVKLAGHFDRDAALAKIIQLIKEYQMKPESMEELQSAVKAFENNEDEDWGIGKA</sequence>
<dbReference type="RefSeq" id="XP_001887446.1">
    <property type="nucleotide sequence ID" value="XM_001887411.1"/>
</dbReference>
<organism evidence="3">
    <name type="scientific">Laccaria bicolor (strain S238N-H82 / ATCC MYA-4686)</name>
    <name type="common">Bicoloured deceiver</name>
    <name type="synonym">Laccaria laccata var. bicolor</name>
    <dbReference type="NCBI Taxonomy" id="486041"/>
    <lineage>
        <taxon>Eukaryota</taxon>
        <taxon>Fungi</taxon>
        <taxon>Dikarya</taxon>
        <taxon>Basidiomycota</taxon>
        <taxon>Agaricomycotina</taxon>
        <taxon>Agaricomycetes</taxon>
        <taxon>Agaricomycetidae</taxon>
        <taxon>Agaricales</taxon>
        <taxon>Agaricineae</taxon>
        <taxon>Hydnangiaceae</taxon>
        <taxon>Laccaria</taxon>
    </lineage>
</organism>
<accession>B0DU38</accession>
<keyword evidence="3" id="KW-1185">Reference proteome</keyword>
<dbReference type="InterPro" id="IPR027417">
    <property type="entry name" value="P-loop_NTPase"/>
</dbReference>
<dbReference type="Gene3D" id="3.40.50.300">
    <property type="entry name" value="P-loop containing nucleotide triphosphate hydrolases"/>
    <property type="match status" value="1"/>
</dbReference>
<name>B0DU38_LACBS</name>
<dbReference type="Proteomes" id="UP000001194">
    <property type="component" value="Unassembled WGS sequence"/>
</dbReference>
<proteinExistence type="predicted"/>
<dbReference type="AlphaFoldDB" id="B0DU38"/>
<feature type="transmembrane region" description="Helical" evidence="1">
    <location>
        <begin position="662"/>
        <end position="682"/>
    </location>
</feature>
<keyword evidence="1" id="KW-0472">Membrane</keyword>
<dbReference type="GeneID" id="6083115"/>
<dbReference type="EMBL" id="DS547135">
    <property type="protein sequence ID" value="EDR01836.1"/>
    <property type="molecule type" value="Genomic_DNA"/>
</dbReference>
<keyword evidence="1" id="KW-0812">Transmembrane</keyword>